<evidence type="ECO:0000313" key="4">
    <source>
        <dbReference type="EMBL" id="SHI80755.1"/>
    </source>
</evidence>
<dbReference type="EMBL" id="FQZS01000008">
    <property type="protein sequence ID" value="SHI80755.1"/>
    <property type="molecule type" value="Genomic_DNA"/>
</dbReference>
<dbReference type="STRING" id="1122184.SAMN02745176_01433"/>
<dbReference type="PRINTS" id="PR00455">
    <property type="entry name" value="HTHTETR"/>
</dbReference>
<dbReference type="PROSITE" id="PS50977">
    <property type="entry name" value="HTH_TETR_2"/>
    <property type="match status" value="1"/>
</dbReference>
<reference evidence="4 5" key="1">
    <citation type="submission" date="2016-11" db="EMBL/GenBank/DDBJ databases">
        <authorList>
            <person name="Jaros S."/>
            <person name="Januszkiewicz K."/>
            <person name="Wedrychowicz H."/>
        </authorList>
    </citation>
    <scope>NUCLEOTIDE SEQUENCE [LARGE SCALE GENOMIC DNA]</scope>
    <source>
        <strain evidence="4 5">DSM 19022</strain>
    </source>
</reference>
<dbReference type="Proteomes" id="UP000184442">
    <property type="component" value="Unassembled WGS sequence"/>
</dbReference>
<dbReference type="InterPro" id="IPR001647">
    <property type="entry name" value="HTH_TetR"/>
</dbReference>
<accession>A0A1M6E5R6</accession>
<protein>
    <submittedName>
        <fullName evidence="4">Transcriptional regulator, TetR family</fullName>
    </submittedName>
</protein>
<dbReference type="SUPFAM" id="SSF46689">
    <property type="entry name" value="Homeodomain-like"/>
    <property type="match status" value="1"/>
</dbReference>
<gene>
    <name evidence="4" type="ORF">SAMN02745176_01433</name>
</gene>
<dbReference type="GO" id="GO:0003677">
    <property type="term" value="F:DNA binding"/>
    <property type="evidence" value="ECO:0007669"/>
    <property type="project" value="UniProtKB-UniRule"/>
</dbReference>
<sequence>MNVDKKTLQKRRMMGYFIDAAKKIIDEKGIEALSVREVADIAGYNSATLYNYFEDLEHLTFYASLSYLKDYIYDLKCYTKDVRNPIERYFKVWECFCRHSYSMPKIYNEIFFGKHSSKLNHSIKDYYSIFPEELEDTEEDIKPMLLGENIYERNLTLLKPCINAAYIKAKDVDKLNEMVLLMYQGMLTRLVKNQTSYSEEEAREKTLFYIKKVFESFGLKNFYAKDDSQ</sequence>
<evidence type="ECO:0000256" key="2">
    <source>
        <dbReference type="PROSITE-ProRule" id="PRU00335"/>
    </source>
</evidence>
<proteinExistence type="predicted"/>
<feature type="DNA-binding region" description="H-T-H motif" evidence="2">
    <location>
        <begin position="34"/>
        <end position="53"/>
    </location>
</feature>
<evidence type="ECO:0000259" key="3">
    <source>
        <dbReference type="PROSITE" id="PS50977"/>
    </source>
</evidence>
<dbReference type="RefSeq" id="WP_242944179.1">
    <property type="nucleotide sequence ID" value="NZ_FQZS01000008.1"/>
</dbReference>
<name>A0A1M6E5R6_9FIRM</name>
<dbReference type="Gene3D" id="1.10.357.10">
    <property type="entry name" value="Tetracycline Repressor, domain 2"/>
    <property type="match status" value="1"/>
</dbReference>
<keyword evidence="5" id="KW-1185">Reference proteome</keyword>
<dbReference type="Pfam" id="PF00440">
    <property type="entry name" value="TetR_N"/>
    <property type="match status" value="1"/>
</dbReference>
<dbReference type="InterPro" id="IPR009057">
    <property type="entry name" value="Homeodomain-like_sf"/>
</dbReference>
<feature type="domain" description="HTH tetR-type" evidence="3">
    <location>
        <begin position="11"/>
        <end position="71"/>
    </location>
</feature>
<evidence type="ECO:0000256" key="1">
    <source>
        <dbReference type="ARBA" id="ARBA00023125"/>
    </source>
</evidence>
<dbReference type="AlphaFoldDB" id="A0A1M6E5R6"/>
<organism evidence="4 5">
    <name type="scientific">Lutispora thermophila DSM 19022</name>
    <dbReference type="NCBI Taxonomy" id="1122184"/>
    <lineage>
        <taxon>Bacteria</taxon>
        <taxon>Bacillati</taxon>
        <taxon>Bacillota</taxon>
        <taxon>Clostridia</taxon>
        <taxon>Lutisporales</taxon>
        <taxon>Lutisporaceae</taxon>
        <taxon>Lutispora</taxon>
    </lineage>
</organism>
<keyword evidence="1 2" id="KW-0238">DNA-binding</keyword>
<evidence type="ECO:0000313" key="5">
    <source>
        <dbReference type="Proteomes" id="UP000184442"/>
    </source>
</evidence>